<dbReference type="InterPro" id="IPR032286">
    <property type="entry name" value="DUF4837"/>
</dbReference>
<reference evidence="1 2" key="1">
    <citation type="submission" date="2024-02" db="EMBL/GenBank/DDBJ databases">
        <title>A novel Gemmatimonadota bacterium.</title>
        <authorList>
            <person name="Du Z.-J."/>
            <person name="Ye Y.-Q."/>
        </authorList>
    </citation>
    <scope>NUCLEOTIDE SEQUENCE [LARGE SCALE GENOMIC DNA]</scope>
    <source>
        <strain evidence="1 2">DH-20</strain>
    </source>
</reference>
<keyword evidence="2" id="KW-1185">Reference proteome</keyword>
<gene>
    <name evidence="1" type="ORF">WI372_00825</name>
</gene>
<dbReference type="RefSeq" id="WP_405276292.1">
    <property type="nucleotide sequence ID" value="NZ_JBBHLI010000001.1"/>
</dbReference>
<evidence type="ECO:0000313" key="1">
    <source>
        <dbReference type="EMBL" id="MEK9499521.1"/>
    </source>
</evidence>
<accession>A0ABU9E4P5</accession>
<dbReference type="PROSITE" id="PS51257">
    <property type="entry name" value="PROKAR_LIPOPROTEIN"/>
    <property type="match status" value="1"/>
</dbReference>
<evidence type="ECO:0000313" key="2">
    <source>
        <dbReference type="Proteomes" id="UP001484239"/>
    </source>
</evidence>
<dbReference type="Proteomes" id="UP001484239">
    <property type="component" value="Unassembled WGS sequence"/>
</dbReference>
<dbReference type="Pfam" id="PF16125">
    <property type="entry name" value="DUF4837"/>
    <property type="match status" value="1"/>
</dbReference>
<protein>
    <submittedName>
        <fullName evidence="1">DUF4837 family protein</fullName>
    </submittedName>
</protein>
<dbReference type="EMBL" id="JBBHLI010000001">
    <property type="protein sequence ID" value="MEK9499521.1"/>
    <property type="molecule type" value="Genomic_DNA"/>
</dbReference>
<name>A0ABU9E4P5_9BACT</name>
<proteinExistence type="predicted"/>
<organism evidence="1 2">
    <name type="scientific">Gaopeijia maritima</name>
    <dbReference type="NCBI Taxonomy" id="3119007"/>
    <lineage>
        <taxon>Bacteria</taxon>
        <taxon>Pseudomonadati</taxon>
        <taxon>Gemmatimonadota</taxon>
        <taxon>Longimicrobiia</taxon>
        <taxon>Gaopeijiales</taxon>
        <taxon>Gaopeijiaceae</taxon>
        <taxon>Gaopeijia</taxon>
    </lineage>
</organism>
<comment type="caution">
    <text evidence="1">The sequence shown here is derived from an EMBL/GenBank/DDBJ whole genome shotgun (WGS) entry which is preliminary data.</text>
</comment>
<sequence length="337" mass="36443">MTRSSTAVAAPLLALLLLGAFGCGESRPPTMLAEYNVLVVTPDPLWSAVSGVLDDSLGVRPFGLPAEDPLRLTQRDPEAVTTSDLQRYRQVLVVGGTDVSFVADALEGSPAAADLPALSTTRDVWVEGQEVTVLALPAGADEAGMRASLGEVGRILHAGLTTWTLDRMYAGGTHPEIDSATVAAGFGLDVPGIYDWRWASDSVLVAASRPNDMDPLLRTVLVTWRPLDETESTPESLLDWREAVAATAYEGEQTTRRDPIEVSEVTTTGSPTLQVRGFWSAIVDAELRGGPTLMRVVDCPEQGRRYLLDSWIYAPNRGKYRYLIQLESILDSFRCAP</sequence>